<name>A0A7J4TJS9_9EURY</name>
<dbReference type="NCBIfam" id="TIGR03260">
    <property type="entry name" value="met_CoM_red_D"/>
    <property type="match status" value="1"/>
</dbReference>
<accession>A0A7J4TJS9</accession>
<dbReference type="Proteomes" id="UP000586031">
    <property type="component" value="Unassembled WGS sequence"/>
</dbReference>
<sequence>MDVKSDVESQITDIEIFPHRLLGCETTEKLLVDLDDINAVNRIVLHGRRLPVSETGEEPRFVTIKGEKIDLHVKTGRVLIEIETTDIEDPDQFHDRIREICARHLPFGFNMTEGTFIRKQKTVTDGLKYGDNLEQLPDEFIGLTDQNARISERTTIIKK</sequence>
<dbReference type="InterPro" id="IPR003901">
    <property type="entry name" value="Me_CoM_Rdtase_D"/>
</dbReference>
<gene>
    <name evidence="2" type="primary">mcrD</name>
    <name evidence="2" type="ORF">HA271_02995</name>
</gene>
<protein>
    <submittedName>
        <fullName evidence="2">Methyl-coenzyme M reductase operon protein D</fullName>
    </submittedName>
</protein>
<proteinExistence type="predicted"/>
<evidence type="ECO:0000313" key="2">
    <source>
        <dbReference type="EMBL" id="HII83812.1"/>
    </source>
</evidence>
<dbReference type="PIRSF" id="PIRSF005636">
    <property type="entry name" value="McrD"/>
    <property type="match status" value="1"/>
</dbReference>
<reference evidence="3" key="1">
    <citation type="journal article" date="2020" name="bioRxiv">
        <title>A rank-normalized archaeal taxonomy based on genome phylogeny resolves widespread incomplete and uneven classifications.</title>
        <authorList>
            <person name="Rinke C."/>
            <person name="Chuvochina M."/>
            <person name="Mussig A.J."/>
            <person name="Chaumeil P.-A."/>
            <person name="Waite D.W."/>
            <person name="Whitman W.B."/>
            <person name="Parks D.H."/>
            <person name="Hugenholtz P."/>
        </authorList>
    </citation>
    <scope>NUCLEOTIDE SEQUENCE [LARGE SCALE GENOMIC DNA]</scope>
</reference>
<dbReference type="AlphaFoldDB" id="A0A7J4TJS9"/>
<dbReference type="EMBL" id="DUHE01000087">
    <property type="protein sequence ID" value="HII83812.1"/>
    <property type="molecule type" value="Genomic_DNA"/>
</dbReference>
<organism evidence="2 3">
    <name type="scientific">Methanobacterium subterraneum</name>
    <dbReference type="NCBI Taxonomy" id="59277"/>
    <lineage>
        <taxon>Archaea</taxon>
        <taxon>Methanobacteriati</taxon>
        <taxon>Methanobacteriota</taxon>
        <taxon>Methanomada group</taxon>
        <taxon>Methanobacteria</taxon>
        <taxon>Methanobacteriales</taxon>
        <taxon>Methanobacteriaceae</taxon>
        <taxon>Methanobacterium</taxon>
    </lineage>
</organism>
<evidence type="ECO:0000256" key="1">
    <source>
        <dbReference type="ARBA" id="ARBA00022994"/>
    </source>
</evidence>
<dbReference type="GO" id="GO:0015948">
    <property type="term" value="P:methanogenesis"/>
    <property type="evidence" value="ECO:0007669"/>
    <property type="project" value="UniProtKB-KW"/>
</dbReference>
<keyword evidence="1" id="KW-0484">Methanogenesis</keyword>
<dbReference type="Pfam" id="PF02505">
    <property type="entry name" value="MCR_D"/>
    <property type="match status" value="1"/>
</dbReference>
<comment type="caution">
    <text evidence="2">The sequence shown here is derived from an EMBL/GenBank/DDBJ whole genome shotgun (WGS) entry which is preliminary data.</text>
</comment>
<evidence type="ECO:0000313" key="3">
    <source>
        <dbReference type="Proteomes" id="UP000586031"/>
    </source>
</evidence>